<dbReference type="Proteomes" id="UP000198802">
    <property type="component" value="Unassembled WGS sequence"/>
</dbReference>
<evidence type="ECO:0000313" key="3">
    <source>
        <dbReference type="Proteomes" id="UP000198802"/>
    </source>
</evidence>
<feature type="region of interest" description="Disordered" evidence="1">
    <location>
        <begin position="101"/>
        <end position="143"/>
    </location>
</feature>
<proteinExistence type="predicted"/>
<dbReference type="EMBL" id="FAOZ01000047">
    <property type="protein sequence ID" value="CUU60789.1"/>
    <property type="molecule type" value="Genomic_DNA"/>
</dbReference>
<protein>
    <submittedName>
        <fullName evidence="2">Uncharacterized protein</fullName>
    </submittedName>
</protein>
<evidence type="ECO:0000313" key="2">
    <source>
        <dbReference type="EMBL" id="CUU60789.1"/>
    </source>
</evidence>
<sequence length="143" mass="15078">MSTSTSGLTTMAGWGVVTLDSRDRAVRAVVGFAAPQLADEWARTQPGIDARVLPTEWTGESDWAVVALDSADRPTQIIAEFGCQQEADRHARSLQLSGYTVVPIDHPTPPSGRRSTAAPAVTAAPRATAPPEKRGSCAPPRSS</sequence>
<organism evidence="2 3">
    <name type="scientific">Parafrankia irregularis</name>
    <dbReference type="NCBI Taxonomy" id="795642"/>
    <lineage>
        <taxon>Bacteria</taxon>
        <taxon>Bacillati</taxon>
        <taxon>Actinomycetota</taxon>
        <taxon>Actinomycetes</taxon>
        <taxon>Frankiales</taxon>
        <taxon>Frankiaceae</taxon>
        <taxon>Parafrankia</taxon>
    </lineage>
</organism>
<evidence type="ECO:0000256" key="1">
    <source>
        <dbReference type="SAM" id="MobiDB-lite"/>
    </source>
</evidence>
<dbReference type="AlphaFoldDB" id="A0A0S4QYY7"/>
<dbReference type="RefSeq" id="WP_091286244.1">
    <property type="nucleotide sequence ID" value="NZ_FAOZ01000047.1"/>
</dbReference>
<name>A0A0S4QYY7_9ACTN</name>
<gene>
    <name evidence="2" type="ORF">Ga0074812_14735</name>
</gene>
<keyword evidence="3" id="KW-1185">Reference proteome</keyword>
<feature type="compositionally biased region" description="Low complexity" evidence="1">
    <location>
        <begin position="113"/>
        <end position="130"/>
    </location>
</feature>
<accession>A0A0S4QYY7</accession>
<reference evidence="3" key="1">
    <citation type="submission" date="2015-11" db="EMBL/GenBank/DDBJ databases">
        <authorList>
            <person name="Varghese N."/>
        </authorList>
    </citation>
    <scope>NUCLEOTIDE SEQUENCE [LARGE SCALE GENOMIC DNA]</scope>
    <source>
        <strain evidence="3">DSM 45899</strain>
    </source>
</reference>